<keyword evidence="4" id="KW-1185">Reference proteome</keyword>
<evidence type="ECO:0000313" key="4">
    <source>
        <dbReference type="Proteomes" id="UP001215280"/>
    </source>
</evidence>
<feature type="transmembrane region" description="Helical" evidence="2">
    <location>
        <begin position="104"/>
        <end position="124"/>
    </location>
</feature>
<sequence>MVQFPDSDNGSMSDSSDTSTLTEEEWRQTAAKLQKKLRKHNRAQKRGDETTIKSLEREIGELMRRLAQGHSDPAVRAEWARRADEFDKVSEVDKQNILLDIGKGLGIIVASPFILAGGVLYGAGLLTQGLGNLLTGGMMGKVFK</sequence>
<organism evidence="3 4">
    <name type="scientific">Mycena maculata</name>
    <dbReference type="NCBI Taxonomy" id="230809"/>
    <lineage>
        <taxon>Eukaryota</taxon>
        <taxon>Fungi</taxon>
        <taxon>Dikarya</taxon>
        <taxon>Basidiomycota</taxon>
        <taxon>Agaricomycotina</taxon>
        <taxon>Agaricomycetes</taxon>
        <taxon>Agaricomycetidae</taxon>
        <taxon>Agaricales</taxon>
        <taxon>Marasmiineae</taxon>
        <taxon>Mycenaceae</taxon>
        <taxon>Mycena</taxon>
    </lineage>
</organism>
<reference evidence="3" key="1">
    <citation type="submission" date="2023-03" db="EMBL/GenBank/DDBJ databases">
        <title>Massive genome expansion in bonnet fungi (Mycena s.s.) driven by repeated elements and novel gene families across ecological guilds.</title>
        <authorList>
            <consortium name="Lawrence Berkeley National Laboratory"/>
            <person name="Harder C.B."/>
            <person name="Miyauchi S."/>
            <person name="Viragh M."/>
            <person name="Kuo A."/>
            <person name="Thoen E."/>
            <person name="Andreopoulos B."/>
            <person name="Lu D."/>
            <person name="Skrede I."/>
            <person name="Drula E."/>
            <person name="Henrissat B."/>
            <person name="Morin E."/>
            <person name="Kohler A."/>
            <person name="Barry K."/>
            <person name="LaButti K."/>
            <person name="Morin E."/>
            <person name="Salamov A."/>
            <person name="Lipzen A."/>
            <person name="Mereny Z."/>
            <person name="Hegedus B."/>
            <person name="Baldrian P."/>
            <person name="Stursova M."/>
            <person name="Weitz H."/>
            <person name="Taylor A."/>
            <person name="Grigoriev I.V."/>
            <person name="Nagy L.G."/>
            <person name="Martin F."/>
            <person name="Kauserud H."/>
        </authorList>
    </citation>
    <scope>NUCLEOTIDE SEQUENCE</scope>
    <source>
        <strain evidence="3">CBHHK188m</strain>
    </source>
</reference>
<comment type="caution">
    <text evidence="3">The sequence shown here is derived from an EMBL/GenBank/DDBJ whole genome shotgun (WGS) entry which is preliminary data.</text>
</comment>
<keyword evidence="2" id="KW-0472">Membrane</keyword>
<dbReference type="Proteomes" id="UP001215280">
    <property type="component" value="Unassembled WGS sequence"/>
</dbReference>
<name>A0AAD7IWC9_9AGAR</name>
<evidence type="ECO:0000256" key="2">
    <source>
        <dbReference type="SAM" id="Phobius"/>
    </source>
</evidence>
<protein>
    <submittedName>
        <fullName evidence="3">Uncharacterized protein</fullName>
    </submittedName>
</protein>
<feature type="region of interest" description="Disordered" evidence="1">
    <location>
        <begin position="1"/>
        <end position="52"/>
    </location>
</feature>
<feature type="compositionally biased region" description="Low complexity" evidence="1">
    <location>
        <begin position="1"/>
        <end position="19"/>
    </location>
</feature>
<accession>A0AAD7IWC9</accession>
<dbReference type="EMBL" id="JARJLG010000076">
    <property type="protein sequence ID" value="KAJ7751877.1"/>
    <property type="molecule type" value="Genomic_DNA"/>
</dbReference>
<keyword evidence="2" id="KW-1133">Transmembrane helix</keyword>
<proteinExistence type="predicted"/>
<evidence type="ECO:0000256" key="1">
    <source>
        <dbReference type="SAM" id="MobiDB-lite"/>
    </source>
</evidence>
<dbReference type="AlphaFoldDB" id="A0AAD7IWC9"/>
<evidence type="ECO:0000313" key="3">
    <source>
        <dbReference type="EMBL" id="KAJ7751877.1"/>
    </source>
</evidence>
<feature type="compositionally biased region" description="Basic residues" evidence="1">
    <location>
        <begin position="33"/>
        <end position="44"/>
    </location>
</feature>
<keyword evidence="2" id="KW-0812">Transmembrane</keyword>
<gene>
    <name evidence="3" type="ORF">DFH07DRAFT_825742</name>
</gene>